<name>A0A5R9GBZ6_9BACL</name>
<comment type="cofactor">
    <cofactor evidence="8">
        <name>a divalent metal cation</name>
        <dbReference type="ChEBI" id="CHEBI:60240"/>
    </cofactor>
    <text evidence="8">Binds 1 divalent metal cation per subunit.</text>
</comment>
<evidence type="ECO:0000256" key="8">
    <source>
        <dbReference type="PIRSR" id="PIRSR038994-3"/>
    </source>
</evidence>
<dbReference type="PANTHER" id="PTHR11113">
    <property type="entry name" value="N-ACETYLGLUCOSAMINE-6-PHOSPHATE DEACETYLASE"/>
    <property type="match status" value="1"/>
</dbReference>
<dbReference type="PIRSF" id="PIRSF038994">
    <property type="entry name" value="NagA"/>
    <property type="match status" value="1"/>
</dbReference>
<dbReference type="GO" id="GO:0006046">
    <property type="term" value="P:N-acetylglucosamine catabolic process"/>
    <property type="evidence" value="ECO:0007669"/>
    <property type="project" value="TreeGrafter"/>
</dbReference>
<feature type="binding site" evidence="7">
    <location>
        <begin position="214"/>
        <end position="215"/>
    </location>
    <ligand>
        <name>substrate</name>
    </ligand>
</feature>
<dbReference type="SUPFAM" id="SSF51556">
    <property type="entry name" value="Metallo-dependent hydrolases"/>
    <property type="match status" value="1"/>
</dbReference>
<accession>A0A5R9GBZ6</accession>
<sequence length="393" mass="41119">MSRAVVEGRLLGSGAAARVVVDGGRVASVESIDDAEGLPWIAPGLVDLQVNGYAGIDFNTTPLATDDVKKAVRLLLSQGVTTVFPTVITNGDEAIEASMRSIAAACREDALTGSCVGGIHLEGPFLSPVDGSRGAHEAAYVRAPDWDAYLRWQEAAEGRIRILTMSPEWDGAADFISRVARTGTIVSIGHTAATPEQIREAVQAGARMSTHLGNAAQLMLPRHPNYIWEQLAADELTACVIPDGFHLPDSVLKVFLRAKAGRIALVSDAVYLSGLAPGAYRTHIGGDVVLTPEGRLHLASNPKLLAGSAQMLVEGVGRLAERGLCTLDEAWALASAAPAEASGLEGGVGTLSPGSPADLVLFRLDGARVRIEEVYKNGTSRFRQNGIGSSGSA</sequence>
<feature type="binding site" evidence="7">
    <location>
        <position position="222"/>
    </location>
    <ligand>
        <name>substrate</name>
    </ligand>
</feature>
<evidence type="ECO:0000256" key="1">
    <source>
        <dbReference type="ARBA" id="ARBA00010716"/>
    </source>
</evidence>
<evidence type="ECO:0000256" key="2">
    <source>
        <dbReference type="ARBA" id="ARBA00022723"/>
    </source>
</evidence>
<proteinExistence type="inferred from homology"/>
<gene>
    <name evidence="10" type="ORF">FE782_01180</name>
</gene>
<dbReference type="InterPro" id="IPR003764">
    <property type="entry name" value="GlcNAc_6-P_deAcase"/>
</dbReference>
<evidence type="ECO:0000313" key="11">
    <source>
        <dbReference type="Proteomes" id="UP000309676"/>
    </source>
</evidence>
<dbReference type="AlphaFoldDB" id="A0A5R9GBZ6"/>
<feature type="binding site" evidence="8">
    <location>
        <position position="190"/>
    </location>
    <ligand>
        <name>Zn(2+)</name>
        <dbReference type="ChEBI" id="CHEBI:29105"/>
    </ligand>
</feature>
<feature type="binding site" evidence="7">
    <location>
        <position position="135"/>
    </location>
    <ligand>
        <name>substrate</name>
    </ligand>
</feature>
<protein>
    <submittedName>
        <fullName evidence="10">N-acetylglucosamine-6-phosphate deacetylase</fullName>
    </submittedName>
</protein>
<dbReference type="InterPro" id="IPR032466">
    <property type="entry name" value="Metal_Hydrolase"/>
</dbReference>
<feature type="binding site" evidence="7">
    <location>
        <begin position="305"/>
        <end position="307"/>
    </location>
    <ligand>
        <name>substrate</name>
    </ligand>
</feature>
<dbReference type="OrthoDB" id="9776488at2"/>
<dbReference type="GO" id="GO:0046872">
    <property type="term" value="F:metal ion binding"/>
    <property type="evidence" value="ECO:0007669"/>
    <property type="project" value="UniProtKB-KW"/>
</dbReference>
<evidence type="ECO:0000256" key="4">
    <source>
        <dbReference type="ARBA" id="ARBA00023277"/>
    </source>
</evidence>
<dbReference type="Pfam" id="PF01979">
    <property type="entry name" value="Amidohydro_1"/>
    <property type="match status" value="1"/>
</dbReference>
<comment type="caution">
    <text evidence="10">The sequence shown here is derived from an EMBL/GenBank/DDBJ whole genome shotgun (WGS) entry which is preliminary data.</text>
</comment>
<dbReference type="RefSeq" id="WP_138191662.1">
    <property type="nucleotide sequence ID" value="NZ_VCIW01000001.1"/>
</dbReference>
<feature type="binding site" evidence="8">
    <location>
        <position position="122"/>
    </location>
    <ligand>
        <name>Zn(2+)</name>
        <dbReference type="ChEBI" id="CHEBI:29105"/>
    </ligand>
</feature>
<dbReference type="SUPFAM" id="SSF51338">
    <property type="entry name" value="Composite domain of metallo-dependent hydrolases"/>
    <property type="match status" value="1"/>
</dbReference>
<reference evidence="10 11" key="1">
    <citation type="submission" date="2019-05" db="EMBL/GenBank/DDBJ databases">
        <authorList>
            <person name="Narsing Rao M.P."/>
            <person name="Li W.J."/>
        </authorList>
    </citation>
    <scope>NUCLEOTIDE SEQUENCE [LARGE SCALE GENOMIC DNA]</scope>
    <source>
        <strain evidence="10 11">SYSU_K30003</strain>
    </source>
</reference>
<feature type="binding site" evidence="7">
    <location>
        <position position="246"/>
    </location>
    <ligand>
        <name>substrate</name>
    </ligand>
</feature>
<dbReference type="Proteomes" id="UP000309676">
    <property type="component" value="Unassembled WGS sequence"/>
</dbReference>
<evidence type="ECO:0000259" key="9">
    <source>
        <dbReference type="Pfam" id="PF01979"/>
    </source>
</evidence>
<dbReference type="GO" id="GO:0008448">
    <property type="term" value="F:N-acetylglucosamine-6-phosphate deacetylase activity"/>
    <property type="evidence" value="ECO:0007669"/>
    <property type="project" value="InterPro"/>
</dbReference>
<feature type="binding site" evidence="8">
    <location>
        <position position="211"/>
    </location>
    <ligand>
        <name>Zn(2+)</name>
        <dbReference type="ChEBI" id="CHEBI:29105"/>
    </ligand>
</feature>
<dbReference type="Gene3D" id="3.20.20.140">
    <property type="entry name" value="Metal-dependent hydrolases"/>
    <property type="match status" value="1"/>
</dbReference>
<feature type="domain" description="Amidohydrolase-related" evidence="9">
    <location>
        <begin position="41"/>
        <end position="364"/>
    </location>
</feature>
<evidence type="ECO:0000256" key="6">
    <source>
        <dbReference type="PIRSR" id="PIRSR038994-1"/>
    </source>
</evidence>
<organism evidence="10 11">
    <name type="scientific">Paenibacillus antri</name>
    <dbReference type="NCBI Taxonomy" id="2582848"/>
    <lineage>
        <taxon>Bacteria</taxon>
        <taxon>Bacillati</taxon>
        <taxon>Bacillota</taxon>
        <taxon>Bacilli</taxon>
        <taxon>Bacillales</taxon>
        <taxon>Paenibacillaceae</taxon>
        <taxon>Paenibacillus</taxon>
    </lineage>
</organism>
<comment type="similarity">
    <text evidence="1 5">Belongs to the metallo-dependent hydrolases superfamily. NagA family.</text>
</comment>
<dbReference type="InterPro" id="IPR006680">
    <property type="entry name" value="Amidohydro-rel"/>
</dbReference>
<evidence type="ECO:0000256" key="3">
    <source>
        <dbReference type="ARBA" id="ARBA00022801"/>
    </source>
</evidence>
<keyword evidence="2 8" id="KW-0479">Metal-binding</keyword>
<dbReference type="InterPro" id="IPR011059">
    <property type="entry name" value="Metal-dep_hydrolase_composite"/>
</dbReference>
<dbReference type="PANTHER" id="PTHR11113:SF14">
    <property type="entry name" value="N-ACETYLGLUCOSAMINE-6-PHOSPHATE DEACETYLASE"/>
    <property type="match status" value="1"/>
</dbReference>
<dbReference type="EMBL" id="VCIW01000001">
    <property type="protein sequence ID" value="TLS53992.1"/>
    <property type="molecule type" value="Genomic_DNA"/>
</dbReference>
<keyword evidence="11" id="KW-1185">Reference proteome</keyword>
<evidence type="ECO:0000256" key="5">
    <source>
        <dbReference type="PIRNR" id="PIRNR038994"/>
    </source>
</evidence>
<keyword evidence="3 5" id="KW-0378">Hydrolase</keyword>
<feature type="active site" description="Proton donor/acceptor" evidence="6">
    <location>
        <position position="268"/>
    </location>
</feature>
<keyword evidence="4 5" id="KW-0119">Carbohydrate metabolism</keyword>
<evidence type="ECO:0000256" key="7">
    <source>
        <dbReference type="PIRSR" id="PIRSR038994-2"/>
    </source>
</evidence>
<evidence type="ECO:0000313" key="10">
    <source>
        <dbReference type="EMBL" id="TLS53992.1"/>
    </source>
</evidence>